<feature type="compositionally biased region" description="Basic and acidic residues" evidence="17">
    <location>
        <begin position="60"/>
        <end position="70"/>
    </location>
</feature>
<evidence type="ECO:0000256" key="10">
    <source>
        <dbReference type="ARBA" id="ARBA00023004"/>
    </source>
</evidence>
<evidence type="ECO:0000313" key="20">
    <source>
        <dbReference type="EMBL" id="RVX70491.1"/>
    </source>
</evidence>
<evidence type="ECO:0000256" key="3">
    <source>
        <dbReference type="ARBA" id="ARBA00004569"/>
    </source>
</evidence>
<evidence type="ECO:0000256" key="7">
    <source>
        <dbReference type="ARBA" id="ARBA00022643"/>
    </source>
</evidence>
<evidence type="ECO:0000256" key="15">
    <source>
        <dbReference type="ARBA" id="ARBA00066458"/>
    </source>
</evidence>
<reference evidence="20 21" key="1">
    <citation type="submission" date="2017-03" db="EMBL/GenBank/DDBJ databases">
        <title>Genomes of endolithic fungi from Antarctica.</title>
        <authorList>
            <person name="Coleine C."/>
            <person name="Masonjones S."/>
            <person name="Stajich J.E."/>
        </authorList>
    </citation>
    <scope>NUCLEOTIDE SEQUENCE [LARGE SCALE GENOMIC DNA]</scope>
    <source>
        <strain evidence="20 21">CCFEE 6314</strain>
    </source>
</reference>
<dbReference type="SUPFAM" id="SSF51395">
    <property type="entry name" value="FMN-linked oxidoreductases"/>
    <property type="match status" value="1"/>
</dbReference>
<comment type="similarity">
    <text evidence="14">In the N-terminal section; belongs to the cytochrome b5 family.</text>
</comment>
<dbReference type="Pfam" id="PF00173">
    <property type="entry name" value="Cyt-b5"/>
    <property type="match status" value="1"/>
</dbReference>
<evidence type="ECO:0000259" key="18">
    <source>
        <dbReference type="PROSITE" id="PS50255"/>
    </source>
</evidence>
<evidence type="ECO:0000256" key="1">
    <source>
        <dbReference type="ARBA" id="ARBA00001917"/>
    </source>
</evidence>
<dbReference type="InterPro" id="IPR008259">
    <property type="entry name" value="FMN_hydac_DH_AS"/>
</dbReference>
<dbReference type="AlphaFoldDB" id="A0A438N479"/>
<feature type="domain" description="FMN hydroxy acid dehydrogenase" evidence="19">
    <location>
        <begin position="114"/>
        <end position="480"/>
    </location>
</feature>
<evidence type="ECO:0000256" key="8">
    <source>
        <dbReference type="ARBA" id="ARBA00022723"/>
    </source>
</evidence>
<feature type="region of interest" description="Disordered" evidence="17">
    <location>
        <begin position="298"/>
        <end position="317"/>
    </location>
</feature>
<keyword evidence="8" id="KW-0479">Metal-binding</keyword>
<dbReference type="EMBL" id="NAJM01000022">
    <property type="protein sequence ID" value="RVX70491.1"/>
    <property type="molecule type" value="Genomic_DNA"/>
</dbReference>
<evidence type="ECO:0000256" key="13">
    <source>
        <dbReference type="ARBA" id="ARBA00061137"/>
    </source>
</evidence>
<gene>
    <name evidence="20" type="ORF">B0A52_05142</name>
</gene>
<dbReference type="InterPro" id="IPR001199">
    <property type="entry name" value="Cyt_B5-like_heme/steroid-bd"/>
</dbReference>
<evidence type="ECO:0000256" key="6">
    <source>
        <dbReference type="ARBA" id="ARBA00022630"/>
    </source>
</evidence>
<dbReference type="VEuPathDB" id="FungiDB:PV10_07307"/>
<keyword evidence="7" id="KW-0288">FMN</keyword>
<accession>A0A438N479</accession>
<dbReference type="GO" id="GO:0004460">
    <property type="term" value="F:L-lactate dehydrogenase (cytochrome) activity"/>
    <property type="evidence" value="ECO:0007669"/>
    <property type="project" value="UniProtKB-EC"/>
</dbReference>
<evidence type="ECO:0000256" key="17">
    <source>
        <dbReference type="SAM" id="MobiDB-lite"/>
    </source>
</evidence>
<dbReference type="OrthoDB" id="1925334at2759"/>
<comment type="cofactor">
    <cofactor evidence="1">
        <name>FMN</name>
        <dbReference type="ChEBI" id="CHEBI:58210"/>
    </cofactor>
</comment>
<keyword evidence="5" id="KW-0349">Heme</keyword>
<evidence type="ECO:0000256" key="12">
    <source>
        <dbReference type="ARBA" id="ARBA00052399"/>
    </source>
</evidence>
<dbReference type="FunFam" id="3.20.20.70:FF:000062">
    <property type="entry name" value="Cytochrome b2, mitochondrial, putative"/>
    <property type="match status" value="1"/>
</dbReference>
<dbReference type="PROSITE" id="PS00557">
    <property type="entry name" value="FMN_HYDROXY_ACID_DH_1"/>
    <property type="match status" value="1"/>
</dbReference>
<keyword evidence="6" id="KW-0285">Flavoprotein</keyword>
<feature type="domain" description="Cytochrome b5 heme-binding" evidence="18">
    <location>
        <begin position="1"/>
        <end position="91"/>
    </location>
</feature>
<evidence type="ECO:0000256" key="14">
    <source>
        <dbReference type="ARBA" id="ARBA00061589"/>
    </source>
</evidence>
<evidence type="ECO:0000256" key="4">
    <source>
        <dbReference type="ARBA" id="ARBA00011881"/>
    </source>
</evidence>
<dbReference type="InterPro" id="IPR013785">
    <property type="entry name" value="Aldolase_TIM"/>
</dbReference>
<dbReference type="PROSITE" id="PS51349">
    <property type="entry name" value="FMN_HYDROXY_ACID_DH_2"/>
    <property type="match status" value="1"/>
</dbReference>
<dbReference type="PANTHER" id="PTHR10578">
    <property type="entry name" value="S -2-HYDROXY-ACID OXIDASE-RELATED"/>
    <property type="match status" value="1"/>
</dbReference>
<dbReference type="GO" id="GO:0046872">
    <property type="term" value="F:metal ion binding"/>
    <property type="evidence" value="ECO:0007669"/>
    <property type="project" value="UniProtKB-KW"/>
</dbReference>
<keyword evidence="9" id="KW-0560">Oxidoreductase</keyword>
<dbReference type="EC" id="1.1.2.3" evidence="15"/>
<comment type="catalytic activity">
    <reaction evidence="12">
        <text>(S)-lactate + 2 Fe(III)-[cytochrome c] = 2 Fe(II)-[cytochrome c] + pyruvate + 2 H(+)</text>
        <dbReference type="Rhea" id="RHEA:19909"/>
        <dbReference type="Rhea" id="RHEA-COMP:10350"/>
        <dbReference type="Rhea" id="RHEA-COMP:14399"/>
        <dbReference type="ChEBI" id="CHEBI:15361"/>
        <dbReference type="ChEBI" id="CHEBI:15378"/>
        <dbReference type="ChEBI" id="CHEBI:16651"/>
        <dbReference type="ChEBI" id="CHEBI:29033"/>
        <dbReference type="ChEBI" id="CHEBI:29034"/>
        <dbReference type="EC" id="1.1.2.3"/>
    </reaction>
    <physiologicalReaction direction="left-to-right" evidence="12">
        <dbReference type="Rhea" id="RHEA:19910"/>
    </physiologicalReaction>
</comment>
<evidence type="ECO:0000313" key="21">
    <source>
        <dbReference type="Proteomes" id="UP000288859"/>
    </source>
</evidence>
<dbReference type="GO" id="GO:0005758">
    <property type="term" value="C:mitochondrial intermembrane space"/>
    <property type="evidence" value="ECO:0007669"/>
    <property type="project" value="UniProtKB-SubCell"/>
</dbReference>
<evidence type="ECO:0000256" key="9">
    <source>
        <dbReference type="ARBA" id="ARBA00023002"/>
    </source>
</evidence>
<sequence length="501" mass="55507">MLTPSQVAEHNTRQSCWVIISGKVYDVTSVIDEHPGGPAAILRHAGKDATREYFPIHSSDTMDKNLPKGKRESKRGSVPNASTEKHLGFVDQISYDPKSINTDGVLRSDDSVTAPLETCQNLLEIEDEATKVLDERALTYFRSAADSCSSLKKNSKDWSRVTFRPRVLRDVVKAEMGRKIMGQRSTLPFFIAPMAMIKLANADGELAFARAAGSKGIPYVVSTYSSCSHEEIMALVRGQNLPGKQMFQLYVPRQRRDAEKLIQMARSLGFTALLITVDTPVVGKREEDDRYKARVNYRSGETDSPRTMDVQDPSQKPVLRGVHSSTLNWHDISWIRKAWGETGPIILKGIQSAEDAELAYNEGIDGIYLSNHGGRQLDFAPSSLQTLLEIRRFCPQIIGKIEIYLDGGVRRGTDIIKAICLGATAVGIGRPFVYALGAYGQQGVEKVIELLSDEIETTMRLLGVTSLGSLGPHYVNTRRLDHLIAAEVDRDSMQFIAKSHL</sequence>
<comment type="subunit">
    <text evidence="4">Homotetramer.</text>
</comment>
<comment type="subcellular location">
    <subcellularLocation>
        <location evidence="3">Mitochondrion intermembrane space</location>
    </subcellularLocation>
</comment>
<dbReference type="Pfam" id="PF01070">
    <property type="entry name" value="FMN_dh"/>
    <property type="match status" value="1"/>
</dbReference>
<name>A0A438N479_EXOME</name>
<dbReference type="InterPro" id="IPR037396">
    <property type="entry name" value="FMN_HAD"/>
</dbReference>
<evidence type="ECO:0000256" key="11">
    <source>
        <dbReference type="ARBA" id="ARBA00023128"/>
    </source>
</evidence>
<dbReference type="SMART" id="SM01117">
    <property type="entry name" value="Cyt-b5"/>
    <property type="match status" value="1"/>
</dbReference>
<dbReference type="Gene3D" id="3.10.120.10">
    <property type="entry name" value="Cytochrome b5-like heme/steroid binding domain"/>
    <property type="match status" value="1"/>
</dbReference>
<dbReference type="Proteomes" id="UP000288859">
    <property type="component" value="Unassembled WGS sequence"/>
</dbReference>
<keyword evidence="11" id="KW-0496">Mitochondrion</keyword>
<dbReference type="SUPFAM" id="SSF55856">
    <property type="entry name" value="Cytochrome b5-like heme/steroid binding domain"/>
    <property type="match status" value="1"/>
</dbReference>
<feature type="region of interest" description="Disordered" evidence="17">
    <location>
        <begin position="56"/>
        <end position="83"/>
    </location>
</feature>
<dbReference type="Gene3D" id="3.20.20.70">
    <property type="entry name" value="Aldolase class I"/>
    <property type="match status" value="1"/>
</dbReference>
<proteinExistence type="inferred from homology"/>
<evidence type="ECO:0000256" key="2">
    <source>
        <dbReference type="ARBA" id="ARBA00001970"/>
    </source>
</evidence>
<dbReference type="InterPro" id="IPR036400">
    <property type="entry name" value="Cyt_B5-like_heme/steroid_sf"/>
</dbReference>
<dbReference type="InterPro" id="IPR000262">
    <property type="entry name" value="FMN-dep_DH"/>
</dbReference>
<evidence type="ECO:0000259" key="19">
    <source>
        <dbReference type="PROSITE" id="PS51349"/>
    </source>
</evidence>
<comment type="caution">
    <text evidence="20">The sequence shown here is derived from an EMBL/GenBank/DDBJ whole genome shotgun (WGS) entry which is preliminary data.</text>
</comment>
<dbReference type="PROSITE" id="PS50255">
    <property type="entry name" value="CYTOCHROME_B5_2"/>
    <property type="match status" value="1"/>
</dbReference>
<dbReference type="InterPro" id="IPR037458">
    <property type="entry name" value="L-MDH/L-LDH_FMN-bd"/>
</dbReference>
<comment type="cofactor">
    <cofactor evidence="2">
        <name>heme b</name>
        <dbReference type="ChEBI" id="CHEBI:60344"/>
    </cofactor>
</comment>
<evidence type="ECO:0000256" key="5">
    <source>
        <dbReference type="ARBA" id="ARBA00022617"/>
    </source>
</evidence>
<keyword evidence="10" id="KW-0408">Iron</keyword>
<organism evidence="20 21">
    <name type="scientific">Exophiala mesophila</name>
    <name type="common">Black yeast-like fungus</name>
    <dbReference type="NCBI Taxonomy" id="212818"/>
    <lineage>
        <taxon>Eukaryota</taxon>
        <taxon>Fungi</taxon>
        <taxon>Dikarya</taxon>
        <taxon>Ascomycota</taxon>
        <taxon>Pezizomycotina</taxon>
        <taxon>Eurotiomycetes</taxon>
        <taxon>Chaetothyriomycetidae</taxon>
        <taxon>Chaetothyriales</taxon>
        <taxon>Herpotrichiellaceae</taxon>
        <taxon>Exophiala</taxon>
    </lineage>
</organism>
<evidence type="ECO:0000256" key="16">
    <source>
        <dbReference type="ARBA" id="ARBA00068515"/>
    </source>
</evidence>
<protein>
    <recommendedName>
        <fullName evidence="16">L-lactate dehydrogenase (cytochrome)</fullName>
        <ecNumber evidence="15">1.1.2.3</ecNumber>
    </recommendedName>
</protein>
<comment type="similarity">
    <text evidence="13">In the C-terminal section; belongs to the FMN-dependent alpha-hydroxy acid dehydrogenase family.</text>
</comment>
<dbReference type="CDD" id="cd02922">
    <property type="entry name" value="FCB2_FMN"/>
    <property type="match status" value="1"/>
</dbReference>
<dbReference type="PANTHER" id="PTHR10578:SF104">
    <property type="entry name" value="CYTOCHROME B2, MITOCHONDRIAL-RELATED"/>
    <property type="match status" value="1"/>
</dbReference>